<dbReference type="AlphaFoldDB" id="A0A9D1AHY8"/>
<gene>
    <name evidence="1" type="ORF">IAB36_01790</name>
</gene>
<proteinExistence type="predicted"/>
<sequence length="66" mass="7839">MGRIRLNDDPEVVKTVREGLAARGGYCPCRVERTEEYKCICQEFRRQIADPNFEGYCHCMLYYKEK</sequence>
<dbReference type="Proteomes" id="UP000886749">
    <property type="component" value="Unassembled WGS sequence"/>
</dbReference>
<reference evidence="1" key="1">
    <citation type="submission" date="2020-10" db="EMBL/GenBank/DDBJ databases">
        <authorList>
            <person name="Gilroy R."/>
        </authorList>
    </citation>
    <scope>NUCLEOTIDE SEQUENCE</scope>
    <source>
        <strain evidence="1">CHK184-25365</strain>
    </source>
</reference>
<dbReference type="Gene3D" id="3.90.460.10">
    <property type="entry name" value="Ferredoxin thioredoxin reductase catalytic beta subunit"/>
    <property type="match status" value="1"/>
</dbReference>
<dbReference type="Pfam" id="PF02943">
    <property type="entry name" value="FeThRed_B"/>
    <property type="match status" value="1"/>
</dbReference>
<dbReference type="InterPro" id="IPR004209">
    <property type="entry name" value="FTR_bsu"/>
</dbReference>
<organism evidence="1 2">
    <name type="scientific">Candidatus Egerieicola pullicola</name>
    <dbReference type="NCBI Taxonomy" id="2840775"/>
    <lineage>
        <taxon>Bacteria</taxon>
        <taxon>Bacillati</taxon>
        <taxon>Bacillota</taxon>
        <taxon>Clostridia</taxon>
        <taxon>Eubacteriales</taxon>
        <taxon>Oscillospiraceae</taxon>
        <taxon>Oscillospiraceae incertae sedis</taxon>
        <taxon>Candidatus Egerieicola</taxon>
    </lineage>
</organism>
<comment type="caution">
    <text evidence="1">The sequence shown here is derived from an EMBL/GenBank/DDBJ whole genome shotgun (WGS) entry which is preliminary data.</text>
</comment>
<dbReference type="EMBL" id="DVGY01000045">
    <property type="protein sequence ID" value="HIR40542.1"/>
    <property type="molecule type" value="Genomic_DNA"/>
</dbReference>
<reference evidence="1" key="2">
    <citation type="journal article" date="2021" name="PeerJ">
        <title>Extensive microbial diversity within the chicken gut microbiome revealed by metagenomics and culture.</title>
        <authorList>
            <person name="Gilroy R."/>
            <person name="Ravi A."/>
            <person name="Getino M."/>
            <person name="Pursley I."/>
            <person name="Horton D.L."/>
            <person name="Alikhan N.F."/>
            <person name="Baker D."/>
            <person name="Gharbi K."/>
            <person name="Hall N."/>
            <person name="Watson M."/>
            <person name="Adriaenssens E.M."/>
            <person name="Foster-Nyarko E."/>
            <person name="Jarju S."/>
            <person name="Secka A."/>
            <person name="Antonio M."/>
            <person name="Oren A."/>
            <person name="Chaudhuri R.R."/>
            <person name="La Ragione R."/>
            <person name="Hildebrand F."/>
            <person name="Pallen M.J."/>
        </authorList>
    </citation>
    <scope>NUCLEOTIDE SEQUENCE</scope>
    <source>
        <strain evidence="1">CHK184-25365</strain>
    </source>
</reference>
<accession>A0A9D1AHY8</accession>
<name>A0A9D1AHY8_9FIRM</name>
<dbReference type="SUPFAM" id="SSF57662">
    <property type="entry name" value="Ferredoxin thioredoxin reductase (FTR), catalytic beta chain"/>
    <property type="match status" value="1"/>
</dbReference>
<evidence type="ECO:0000313" key="1">
    <source>
        <dbReference type="EMBL" id="HIR40542.1"/>
    </source>
</evidence>
<protein>
    <submittedName>
        <fullName evidence="1">Ferredoxin thioredoxin reductase catalytic beta chain</fullName>
    </submittedName>
</protein>
<dbReference type="InterPro" id="IPR036644">
    <property type="entry name" value="FTR_bsu_sf"/>
</dbReference>
<dbReference type="GO" id="GO:0016730">
    <property type="term" value="F:oxidoreductase activity, acting on iron-sulfur proteins as donors"/>
    <property type="evidence" value="ECO:0007669"/>
    <property type="project" value="InterPro"/>
</dbReference>
<evidence type="ECO:0000313" key="2">
    <source>
        <dbReference type="Proteomes" id="UP000886749"/>
    </source>
</evidence>